<dbReference type="Pfam" id="PF12972">
    <property type="entry name" value="NAGLU_C"/>
    <property type="match status" value="1"/>
</dbReference>
<evidence type="ECO:0008006" key="7">
    <source>
        <dbReference type="Google" id="ProtNLM"/>
    </source>
</evidence>
<dbReference type="Gene3D" id="3.30.379.10">
    <property type="entry name" value="Chitobiase/beta-hexosaminidase domain 2-like"/>
    <property type="match status" value="1"/>
</dbReference>
<evidence type="ECO:0000259" key="3">
    <source>
        <dbReference type="Pfam" id="PF05089"/>
    </source>
</evidence>
<feature type="signal peptide" evidence="2">
    <location>
        <begin position="1"/>
        <end position="20"/>
    </location>
</feature>
<protein>
    <recommendedName>
        <fullName evidence="7">Alpha-N-acetylglucosaminidase</fullName>
    </recommendedName>
</protein>
<dbReference type="GeneID" id="20078108"/>
<reference evidence="6" key="1">
    <citation type="submission" date="2013-12" db="EMBL/GenBank/DDBJ databases">
        <title>The Genome Sequence of Aphanomyces invadans NJM9701.</title>
        <authorList>
            <consortium name="The Broad Institute Genomics Platform"/>
            <person name="Russ C."/>
            <person name="Tyler B."/>
            <person name="van West P."/>
            <person name="Dieguez-Uribeondo J."/>
            <person name="Young S.K."/>
            <person name="Zeng Q."/>
            <person name="Gargeya S."/>
            <person name="Fitzgerald M."/>
            <person name="Abouelleil A."/>
            <person name="Alvarado L."/>
            <person name="Chapman S.B."/>
            <person name="Gainer-Dewar J."/>
            <person name="Goldberg J."/>
            <person name="Griggs A."/>
            <person name="Gujja S."/>
            <person name="Hansen M."/>
            <person name="Howarth C."/>
            <person name="Imamovic A."/>
            <person name="Ireland A."/>
            <person name="Larimer J."/>
            <person name="McCowan C."/>
            <person name="Murphy C."/>
            <person name="Pearson M."/>
            <person name="Poon T.W."/>
            <person name="Priest M."/>
            <person name="Roberts A."/>
            <person name="Saif S."/>
            <person name="Shea T."/>
            <person name="Sykes S."/>
            <person name="Wortman J."/>
            <person name="Nusbaum C."/>
            <person name="Birren B."/>
        </authorList>
    </citation>
    <scope>NUCLEOTIDE SEQUENCE [LARGE SCALE GENOMIC DNA]</scope>
    <source>
        <strain evidence="6">NJM9701</strain>
    </source>
</reference>
<feature type="domain" description="Alpha-N-acetylglucosaminidase tim-barrel" evidence="3">
    <location>
        <begin position="131"/>
        <end position="465"/>
    </location>
</feature>
<dbReference type="Gene3D" id="3.20.20.80">
    <property type="entry name" value="Glycosidases"/>
    <property type="match status" value="1"/>
</dbReference>
<dbReference type="InterPro" id="IPR029018">
    <property type="entry name" value="Hex-like_dom2"/>
</dbReference>
<feature type="domain" description="Alpha-N-acetylglucosaminidase N-terminal" evidence="4">
    <location>
        <begin position="34"/>
        <end position="115"/>
    </location>
</feature>
<dbReference type="PANTHER" id="PTHR12872">
    <property type="entry name" value="ALPHA-N-ACETYLGLUCOSAMINIDASE"/>
    <property type="match status" value="1"/>
</dbReference>
<evidence type="ECO:0000256" key="1">
    <source>
        <dbReference type="ARBA" id="ARBA00022801"/>
    </source>
</evidence>
<dbReference type="InterPro" id="IPR024732">
    <property type="entry name" value="NAGLU_C"/>
</dbReference>
<gene>
    <name evidence="6" type="ORF">H310_01058</name>
</gene>
<dbReference type="PANTHER" id="PTHR12872:SF1">
    <property type="entry name" value="ALPHA-N-ACETYLGLUCOSAMINIDASE"/>
    <property type="match status" value="1"/>
</dbReference>
<feature type="chain" id="PRO_5001538339" description="Alpha-N-acetylglucosaminidase" evidence="2">
    <location>
        <begin position="21"/>
        <end position="763"/>
    </location>
</feature>
<dbReference type="InterPro" id="IPR024240">
    <property type="entry name" value="NAGLU_N"/>
</dbReference>
<name>A0A024US90_9STRA</name>
<dbReference type="Gene3D" id="1.20.120.670">
    <property type="entry name" value="N-acetyl-b-d-glucoasminidase"/>
    <property type="match status" value="1"/>
</dbReference>
<dbReference type="OrthoDB" id="64736at2759"/>
<evidence type="ECO:0000259" key="5">
    <source>
        <dbReference type="Pfam" id="PF12972"/>
    </source>
</evidence>
<dbReference type="STRING" id="157072.A0A024US90"/>
<dbReference type="VEuPathDB" id="FungiDB:H310_01058"/>
<dbReference type="AlphaFoldDB" id="A0A024US90"/>
<evidence type="ECO:0000313" key="6">
    <source>
        <dbReference type="EMBL" id="ETW08488.1"/>
    </source>
</evidence>
<dbReference type="Pfam" id="PF05089">
    <property type="entry name" value="NAGLU"/>
    <property type="match status" value="1"/>
</dbReference>
<proteinExistence type="predicted"/>
<accession>A0A024US90</accession>
<evidence type="ECO:0000259" key="4">
    <source>
        <dbReference type="Pfam" id="PF12971"/>
    </source>
</evidence>
<keyword evidence="1" id="KW-0378">Hydrolase</keyword>
<feature type="domain" description="Alpha-N-acetylglucosaminidase C-terminal" evidence="5">
    <location>
        <begin position="474"/>
        <end position="747"/>
    </location>
</feature>
<dbReference type="GO" id="GO:0016787">
    <property type="term" value="F:hydrolase activity"/>
    <property type="evidence" value="ECO:0007669"/>
    <property type="project" value="UniProtKB-KW"/>
</dbReference>
<dbReference type="EMBL" id="KI913953">
    <property type="protein sequence ID" value="ETW08488.1"/>
    <property type="molecule type" value="Genomic_DNA"/>
</dbReference>
<organism evidence="6">
    <name type="scientific">Aphanomyces invadans</name>
    <dbReference type="NCBI Taxonomy" id="157072"/>
    <lineage>
        <taxon>Eukaryota</taxon>
        <taxon>Sar</taxon>
        <taxon>Stramenopiles</taxon>
        <taxon>Oomycota</taxon>
        <taxon>Saprolegniomycetes</taxon>
        <taxon>Saprolegniales</taxon>
        <taxon>Verrucalvaceae</taxon>
        <taxon>Aphanomyces</taxon>
    </lineage>
</organism>
<sequence length="763" mass="86171">MQHLLYLAATVALAAIAVLGSVSLTPPAHDPVKATQGLIERCLGKVYLDQFSLNVIPATTDGRDVWEIGTNGDKVAISGSSGTALGYALHWYLKHVVHTQTDWEDHEIHLPKTLPRISSTVRVERSSKYSYYENVCTVSYSQWTWGWAKWAKHIDWMALNGINMPLAFTGQEKVWQSTFNKFNVSNSGLHKFFAGSAFLAWGRMGNLRGSWVKGPLPQQFIDDQFDLQVKILGRMREFGMIPALPGFAGHIPEEITTIYKNATIARSPNWGNFPDEFCCVYMLDPTDPLYTEIGRTFVAEQRRLYGYTSSLYQADTYNEMDPTQPDPVYLSKASKAVIDSMTLADPNAVWLMQGWLFLSGYWTNERIQAYVGGVPDDKLIILDLYSEVVPIWKKSHNYFGKSWIYCVLHNFGGNMGLRGDLPTIGTDPVASRLASNGTMIGVGLTMEGIFQNYIVYDLTLQMAWESKPVDVHSWVPDFVHSRYHVSDANANQTWTTLLHSVYNVTKAYGGVTKSLVTIRPHWKMIQDGFMPTKIAYDPKQVAIAWRSLLAASSSSPELKDTDTYRHDVVDLTRQVLTDLVYKHYEALETEFHDTHTPLSRIEGRAHAILTLIQDIDRVLGTHEDFLLGKWLFDAKALAGGHDSSELSLYYEYEARNQVTRWGDSNGNVLGDYATKQWSGLVASYYLPRWQVWLKDVVAAFKEHRPVDEVGVRQVTEAFELAWNRETKSYPITPRGDSLAVSHELYKKYVQGAVFDAASFLPLA</sequence>
<evidence type="ECO:0000256" key="2">
    <source>
        <dbReference type="SAM" id="SignalP"/>
    </source>
</evidence>
<dbReference type="eggNOG" id="KOG2233">
    <property type="taxonomic scope" value="Eukaryota"/>
</dbReference>
<dbReference type="RefSeq" id="XP_008862293.1">
    <property type="nucleotide sequence ID" value="XM_008864071.1"/>
</dbReference>
<keyword evidence="2" id="KW-0732">Signal</keyword>
<dbReference type="InterPro" id="IPR024733">
    <property type="entry name" value="NAGLU_tim-barrel"/>
</dbReference>
<dbReference type="InterPro" id="IPR007781">
    <property type="entry name" value="NAGLU"/>
</dbReference>
<dbReference type="Pfam" id="PF12971">
    <property type="entry name" value="NAGLU_N"/>
    <property type="match status" value="1"/>
</dbReference>